<comment type="caution">
    <text evidence="1">The sequence shown here is derived from an EMBL/GenBank/DDBJ whole genome shotgun (WGS) entry which is preliminary data.</text>
</comment>
<protein>
    <recommendedName>
        <fullName evidence="4">NurA domain-containing protein</fullName>
    </recommendedName>
</protein>
<dbReference type="SUPFAM" id="SSF53098">
    <property type="entry name" value="Ribonuclease H-like"/>
    <property type="match status" value="1"/>
</dbReference>
<organism evidence="1 3">
    <name type="scientific">Plantactinospora sonchi</name>
    <dbReference type="NCBI Taxonomy" id="1544735"/>
    <lineage>
        <taxon>Bacteria</taxon>
        <taxon>Bacillati</taxon>
        <taxon>Actinomycetota</taxon>
        <taxon>Actinomycetes</taxon>
        <taxon>Micromonosporales</taxon>
        <taxon>Micromonosporaceae</taxon>
        <taxon>Plantactinospora</taxon>
    </lineage>
</organism>
<dbReference type="EMBL" id="JAZGQK010000033">
    <property type="protein sequence ID" value="MEE6262910.1"/>
    <property type="molecule type" value="Genomic_DNA"/>
</dbReference>
<dbReference type="EMBL" id="JAZGQK010000040">
    <property type="protein sequence ID" value="MEE6263620.1"/>
    <property type="molecule type" value="Genomic_DNA"/>
</dbReference>
<dbReference type="RefSeq" id="WP_331217851.1">
    <property type="nucleotide sequence ID" value="NZ_JAZGQK010000033.1"/>
</dbReference>
<reference evidence="1 3" key="1">
    <citation type="submission" date="2024-01" db="EMBL/GenBank/DDBJ databases">
        <title>Genome insights into Plantactinospora sonchi sp. nov.</title>
        <authorList>
            <person name="Wang L."/>
        </authorList>
    </citation>
    <scope>NUCLEOTIDE SEQUENCE [LARGE SCALE GENOMIC DNA]</scope>
    <source>
        <strain evidence="1 3">NEAU-QY2</strain>
    </source>
</reference>
<evidence type="ECO:0000313" key="3">
    <source>
        <dbReference type="Proteomes" id="UP001332243"/>
    </source>
</evidence>
<dbReference type="Proteomes" id="UP001332243">
    <property type="component" value="Unassembled WGS sequence"/>
</dbReference>
<accession>A0ABU7S2L6</accession>
<sequence>MNPGGAEPGFRTDRPRLYVDAWDPAYGASFEAAGGPAAPSSAQVDAGVELPPDEWRPVPAPDGVEAPDVVLLVDGVRRIDASLWIEEPDGGAYPGIAASYAAGVVRCDLRRGAAELAGAQVERGLFTASPSAGDVLAGQIRYAVHRLGGSGELSKLPAAVQGPLTALEVKVSGAVRDDGDLLVVDGPLRNRRQLPRTIGYIKTQHSQYLDARLSAVVTGLRARERSPVFRLGTAWGGYSWYLRLPGAARGPWAGIVRVECSADLDEREAIELADLSLVTLPRFASTAYKDPRAPQNLIPIAGLERRLRARLGDGRLLHRALTFATAGPPGRAAPIR</sequence>
<proteinExistence type="predicted"/>
<name>A0ABU7S2L6_9ACTN</name>
<dbReference type="InterPro" id="IPR012337">
    <property type="entry name" value="RNaseH-like_sf"/>
</dbReference>
<evidence type="ECO:0008006" key="4">
    <source>
        <dbReference type="Google" id="ProtNLM"/>
    </source>
</evidence>
<gene>
    <name evidence="1" type="ORF">V1633_30970</name>
    <name evidence="2" type="ORF">V1633_34630</name>
</gene>
<evidence type="ECO:0000313" key="1">
    <source>
        <dbReference type="EMBL" id="MEE6262910.1"/>
    </source>
</evidence>
<evidence type="ECO:0000313" key="2">
    <source>
        <dbReference type="EMBL" id="MEE6263620.1"/>
    </source>
</evidence>
<keyword evidence="3" id="KW-1185">Reference proteome</keyword>